<evidence type="ECO:0000313" key="2">
    <source>
        <dbReference type="Proteomes" id="UP001190700"/>
    </source>
</evidence>
<proteinExistence type="predicted"/>
<keyword evidence="2" id="KW-1185">Reference proteome</keyword>
<comment type="caution">
    <text evidence="1">The sequence shown here is derived from an EMBL/GenBank/DDBJ whole genome shotgun (WGS) entry which is preliminary data.</text>
</comment>
<sequence>MSIKMHIGTVDRQATSQAFDYAKNEISSNLEVDEFYYEVDVLNFSVHDGVMVPSKVVYRSPSASDTVYKLQTVLYAKNLFEETTATYRVVVAKYWTDEKSQTDAGNGLFEVILKCICDTAGYVNPNYSTVVDEMTRVNRLMDTRKTEIGSKWCDGFVDSSCNSAITPYTFARVANAKNAEDDSFVYQAKIDKLDVRLTIVIMPAFVTTLEFLIPRVNERTVAFCDTEPLFNRSHSSKLTGEVYVWIAAKLARMLVCLAEVNACYPDLKAANIALWSDIHENMQLTFIDLDSVDHLEGRASRATYPHPYLHPKEYGDFTCEPKYVWWSLMCTLLDIDKGEDLCNFHWPKMRTRYERSFSVETFCEVEENRLQSKLDTVLGHGLKTALWTTYEKLKSVKKSAPVRRAKSVYPDILLDNDRRDQTIRIIDDFVRQLFLSSDPVNATLDTEILKYAQPGILMEVYNEPPIDDTVKPILTETLDKTNVLYCVGRTRSPEHDIILKHWWFPGEKEHIFIPNTPHYKYGMPANKPAFQLYISEEYKYLSFENCRFGGVWEGLHVIKKYTLQELALLKASGKMDTRGEADDDVRFRTTAVLSATNNELGHYAEADPRISAESGVPYKTDSGSGRLVESNYVYRSMYIPKLSSSDPSYKYAFAHFDMHEDAATQTLARSLFFVFKSKSDESSVSVESDNI</sequence>
<gene>
    <name evidence="1" type="ORF">CYMTET_13820</name>
</gene>
<organism evidence="1 2">
    <name type="scientific">Cymbomonas tetramitiformis</name>
    <dbReference type="NCBI Taxonomy" id="36881"/>
    <lineage>
        <taxon>Eukaryota</taxon>
        <taxon>Viridiplantae</taxon>
        <taxon>Chlorophyta</taxon>
        <taxon>Pyramimonadophyceae</taxon>
        <taxon>Pyramimonadales</taxon>
        <taxon>Pyramimonadaceae</taxon>
        <taxon>Cymbomonas</taxon>
    </lineage>
</organism>
<evidence type="ECO:0000313" key="1">
    <source>
        <dbReference type="EMBL" id="KAK3278226.1"/>
    </source>
</evidence>
<accession>A0AAE0GIQ9</accession>
<dbReference type="AlphaFoldDB" id="A0AAE0GIQ9"/>
<dbReference type="Gene3D" id="1.10.510.10">
    <property type="entry name" value="Transferase(Phosphotransferase) domain 1"/>
    <property type="match status" value="1"/>
</dbReference>
<dbReference type="SUPFAM" id="SSF56112">
    <property type="entry name" value="Protein kinase-like (PK-like)"/>
    <property type="match status" value="1"/>
</dbReference>
<dbReference type="InterPro" id="IPR011009">
    <property type="entry name" value="Kinase-like_dom_sf"/>
</dbReference>
<name>A0AAE0GIQ9_9CHLO</name>
<protein>
    <submittedName>
        <fullName evidence="1">Uncharacterized protein</fullName>
    </submittedName>
</protein>
<dbReference type="Proteomes" id="UP001190700">
    <property type="component" value="Unassembled WGS sequence"/>
</dbReference>
<reference evidence="1 2" key="1">
    <citation type="journal article" date="2015" name="Genome Biol. Evol.">
        <title>Comparative Genomics of a Bacterivorous Green Alga Reveals Evolutionary Causalities and Consequences of Phago-Mixotrophic Mode of Nutrition.</title>
        <authorList>
            <person name="Burns J.A."/>
            <person name="Paasch A."/>
            <person name="Narechania A."/>
            <person name="Kim E."/>
        </authorList>
    </citation>
    <scope>NUCLEOTIDE SEQUENCE [LARGE SCALE GENOMIC DNA]</scope>
    <source>
        <strain evidence="1 2">PLY_AMNH</strain>
    </source>
</reference>
<dbReference type="EMBL" id="LGRX02005558">
    <property type="protein sequence ID" value="KAK3278226.1"/>
    <property type="molecule type" value="Genomic_DNA"/>
</dbReference>